<evidence type="ECO:0000313" key="1">
    <source>
        <dbReference type="EMBL" id="CAD8167810.1"/>
    </source>
</evidence>
<dbReference type="EMBL" id="CAJJDP010000050">
    <property type="protein sequence ID" value="CAD8167810.1"/>
    <property type="molecule type" value="Genomic_DNA"/>
</dbReference>
<sequence length="1338" mass="156667">MVFLKYQLSLGDMLSSVQLDKKIQTYNFKADINEYNLDTCFDYGLWSRYTPLSNINQLGLVGIFDSNCFHLHSALEYSNERLNFIVYDCLDYDTMTIQRNVQFISDDNKLYKYQISINKQEYEFYWHYFTIIVWPLQNKMELILIQHPIILLQEEISIQFPFIDVNLILRFGGGLIVNDSKDQVLKLDTMYFSYLPGIMYLHPLGIQDEKFGLKFVQDAIDLFNYPSNQICKCTMNKNKNLQDQDMFWMDHNLFASQQNNCDSFVFSTWIKIDKIFQVDQAFLYQFIKISANFENTQLTNEYLSPFQLFYRISSLQNQLIYTTYSFTFPSVSMDFLKESFLIQKEFDIINEIYAWQYLLVSLKENAMSISLTFYQDFHQYNYKVDIVVNQFHFIQFKLQYGNILQLASNYLDIKIRDMKFLNCFLTAMPQRSCHSSCKDCDGPTKNDCLSCSEQSKRIYLPEYKSCICPYDMIDAQVCKDYEDLHFQLQFHDDDYKQKCQYGYFEVENTCLKCPSIIKHNMITCLECIENPQTWSLDPYCFTNLYLDDTGRPVQYFEDSIKTYYIYYDADLNACNSCVSGSMKDIDFIYNIYTSLNQLVLMFCNQQTTTKCISCNIENCNQCGTLLTGNSCLYWVFPEAKIDGACILDPIGYRTIWICQSPYYISSQKKCEECPIDNCVYCFEYYNNDLSKSTLYNDFASFPINEYHKIGCALCNSGYKFDFTIDKCIYQQPSLQNCLRSYINMEGSEICTLSQVEDFKIAPEIINCQYHIPNCIQCLLTPLQVLICTLCDVGYQTDSISGHCQLCNIEHAEICIQANIGLENGWNQLIKSFILQFLPDKYYCPFAVSRNTISVVLKCKNGFQTFAKSLSACMEYCDSSCLECFEDQQQHSFACGKCQRNYYQQPMLVENKGKCQVCPPLCEICKPRSKIEIQTINSNYQITDSNAIYTYQCIKPVSNPNIRINPYLKVAQYCYQEHCKYSLLFEILQTSDPGVLNILVPIAPNYFEKQVDNWSIKFNHTSQIFNRKKSYLFLSDSTQFLRNEFKNHIFTLQKVHLIYQGYDKSQNNYQPLLFIQNFDKVEILRMKFIIENEFVLTLHNDNNFIDVRFTDIIISQQEPSKSKLAITSTGFHNFEFQNVSIRNFDASDSVVFDMKLESKGEDIIINNFSIINCTILNSVIFNFANNTRKIIIENLILQSSKFVNSKFLNLTLLLLDNIEIRIKNVQINLCNFNNFNFLNSIGSSKFDLQNISFSYNTFQESTFIIIFSQIILRDVFLMNNKFTNGSFLIADYQLDQFINSSMENILVGQNQFANFSLLTLFSKLLNYQQYLDVKKLCFV</sequence>
<dbReference type="CDD" id="cd00064">
    <property type="entry name" value="FU"/>
    <property type="match status" value="1"/>
</dbReference>
<proteinExistence type="predicted"/>
<reference evidence="1" key="1">
    <citation type="submission" date="2021-01" db="EMBL/GenBank/DDBJ databases">
        <authorList>
            <consortium name="Genoscope - CEA"/>
            <person name="William W."/>
        </authorList>
    </citation>
    <scope>NUCLEOTIDE SEQUENCE</scope>
</reference>
<organism evidence="1 2">
    <name type="scientific">Paramecium octaurelia</name>
    <dbReference type="NCBI Taxonomy" id="43137"/>
    <lineage>
        <taxon>Eukaryota</taxon>
        <taxon>Sar</taxon>
        <taxon>Alveolata</taxon>
        <taxon>Ciliophora</taxon>
        <taxon>Intramacronucleata</taxon>
        <taxon>Oligohymenophorea</taxon>
        <taxon>Peniculida</taxon>
        <taxon>Parameciidae</taxon>
        <taxon>Paramecium</taxon>
    </lineage>
</organism>
<dbReference type="InterPro" id="IPR006212">
    <property type="entry name" value="Furin_repeat"/>
</dbReference>
<dbReference type="OMA" id="EMASINF"/>
<dbReference type="OrthoDB" id="319522at2759"/>
<protein>
    <submittedName>
        <fullName evidence="1">Uncharacterized protein</fullName>
    </submittedName>
</protein>
<accession>A0A8S1URK1</accession>
<dbReference type="Proteomes" id="UP000683925">
    <property type="component" value="Unassembled WGS sequence"/>
</dbReference>
<comment type="caution">
    <text evidence="1">The sequence shown here is derived from an EMBL/GenBank/DDBJ whole genome shotgun (WGS) entry which is preliminary data.</text>
</comment>
<name>A0A8S1URK1_PAROT</name>
<keyword evidence="2" id="KW-1185">Reference proteome</keyword>
<gene>
    <name evidence="1" type="ORF">POCTA_138.1.T0500293</name>
</gene>
<evidence type="ECO:0000313" key="2">
    <source>
        <dbReference type="Proteomes" id="UP000683925"/>
    </source>
</evidence>